<gene>
    <name evidence="2" type="ORF">ACFQ2S_13565</name>
</gene>
<sequence>MTVINTGKWTDLSDIDANDAPTPLIKPLPQATEVPIADLGPLIEPLKAIETLTQAPFAIILNAVLGSISVVAQPHANVRTLAGSTSPISLFCLSIARSGERKTQVDSLATAPIREYEAPRMIRYQRDWQSYEEQLRSGHAPGDSGAVIEDPDQEDRPCRDVSEPPVSPQILFEDTTIEGKIKHFQNGRPSTGIFTDEGGIIFGGYSMNATNKDKTAALLSKLWDGKALKKNTAGGQPIFLPNRRVSAHIAVQPAIARKLLSDETLQDQGIFARYLLAFPDTKQGQRFIRMDMATIDARRKAEACLEAFGKRLTALLERKLPTVDGDALQLKPRTLEMEDAAFQDLRDFYNVTEEAQQDGERFADIRAHASKAPEQAARIAGVIALFEDPDATVVSRRQMSVAITLANFYLEEALRVLVTGTVPKNVEEAETLRLWLRDKWDEEFIDVSAACNRGPGSLRTADRIKRLFAVLEEFGWLQRVTGVHLVMGRRSRSAFRVIRG</sequence>
<keyword evidence="3" id="KW-1185">Reference proteome</keyword>
<comment type="caution">
    <text evidence="2">The sequence shown here is derived from an EMBL/GenBank/DDBJ whole genome shotgun (WGS) entry which is preliminary data.</text>
</comment>
<protein>
    <submittedName>
        <fullName evidence="2">YfjI family protein</fullName>
    </submittedName>
</protein>
<evidence type="ECO:0000313" key="3">
    <source>
        <dbReference type="Proteomes" id="UP001597108"/>
    </source>
</evidence>
<evidence type="ECO:0000256" key="1">
    <source>
        <dbReference type="SAM" id="MobiDB-lite"/>
    </source>
</evidence>
<dbReference type="InterPro" id="IPR025048">
    <property type="entry name" value="DUF3987"/>
</dbReference>
<dbReference type="Proteomes" id="UP001597108">
    <property type="component" value="Unassembled WGS sequence"/>
</dbReference>
<accession>A0ABW3IRE1</accession>
<proteinExistence type="predicted"/>
<evidence type="ECO:0000313" key="2">
    <source>
        <dbReference type="EMBL" id="MFD0980677.1"/>
    </source>
</evidence>
<reference evidence="3" key="1">
    <citation type="journal article" date="2019" name="Int. J. Syst. Evol. Microbiol.">
        <title>The Global Catalogue of Microorganisms (GCM) 10K type strain sequencing project: providing services to taxonomists for standard genome sequencing and annotation.</title>
        <authorList>
            <consortium name="The Broad Institute Genomics Platform"/>
            <consortium name="The Broad Institute Genome Sequencing Center for Infectious Disease"/>
            <person name="Wu L."/>
            <person name="Ma J."/>
        </authorList>
    </citation>
    <scope>NUCLEOTIDE SEQUENCE [LARGE SCALE GENOMIC DNA]</scope>
    <source>
        <strain evidence="3">CCUG 60524</strain>
    </source>
</reference>
<dbReference type="Pfam" id="PF13148">
    <property type="entry name" value="DUF3987"/>
    <property type="match status" value="1"/>
</dbReference>
<name>A0ABW3IRE1_9RHOB</name>
<dbReference type="RefSeq" id="WP_386075213.1">
    <property type="nucleotide sequence ID" value="NZ_JBHTJT010000029.1"/>
</dbReference>
<dbReference type="EMBL" id="JBHTJT010000029">
    <property type="protein sequence ID" value="MFD0980677.1"/>
    <property type="molecule type" value="Genomic_DNA"/>
</dbReference>
<organism evidence="2 3">
    <name type="scientific">Tropicimonas aquimaris</name>
    <dbReference type="NCBI Taxonomy" id="914152"/>
    <lineage>
        <taxon>Bacteria</taxon>
        <taxon>Pseudomonadati</taxon>
        <taxon>Pseudomonadota</taxon>
        <taxon>Alphaproteobacteria</taxon>
        <taxon>Rhodobacterales</taxon>
        <taxon>Roseobacteraceae</taxon>
        <taxon>Tropicimonas</taxon>
    </lineage>
</organism>
<feature type="region of interest" description="Disordered" evidence="1">
    <location>
        <begin position="133"/>
        <end position="167"/>
    </location>
</feature>